<dbReference type="PANTHER" id="PTHR32344">
    <property type="entry name" value="U1-TYPE DOMAIN-CONTAINING PROTEIN"/>
    <property type="match status" value="1"/>
</dbReference>
<dbReference type="Pfam" id="PF04937">
    <property type="entry name" value="DUF659"/>
    <property type="match status" value="1"/>
</dbReference>
<dbReference type="AlphaFoldDB" id="A0A6G0TIE6"/>
<comment type="caution">
    <text evidence="2">The sequence shown here is derived from an EMBL/GenBank/DDBJ whole genome shotgun (WGS) entry which is preliminary data.</text>
</comment>
<evidence type="ECO:0000313" key="2">
    <source>
        <dbReference type="EMBL" id="KAE9533432.1"/>
    </source>
</evidence>
<dbReference type="GO" id="GO:0003690">
    <property type="term" value="F:double-stranded DNA binding"/>
    <property type="evidence" value="ECO:0007669"/>
    <property type="project" value="InterPro"/>
</dbReference>
<dbReference type="Proteomes" id="UP000475862">
    <property type="component" value="Unassembled WGS sequence"/>
</dbReference>
<organism evidence="2 3">
    <name type="scientific">Aphis glycines</name>
    <name type="common">Soybean aphid</name>
    <dbReference type="NCBI Taxonomy" id="307491"/>
    <lineage>
        <taxon>Eukaryota</taxon>
        <taxon>Metazoa</taxon>
        <taxon>Ecdysozoa</taxon>
        <taxon>Arthropoda</taxon>
        <taxon>Hexapoda</taxon>
        <taxon>Insecta</taxon>
        <taxon>Pterygota</taxon>
        <taxon>Neoptera</taxon>
        <taxon>Paraneoptera</taxon>
        <taxon>Hemiptera</taxon>
        <taxon>Sternorrhyncha</taxon>
        <taxon>Aphidomorpha</taxon>
        <taxon>Aphidoidea</taxon>
        <taxon>Aphididae</taxon>
        <taxon>Aphidini</taxon>
        <taxon>Aphis</taxon>
        <taxon>Aphis</taxon>
    </lineage>
</organism>
<dbReference type="InterPro" id="IPR012337">
    <property type="entry name" value="RNaseH-like_sf"/>
</dbReference>
<proteinExistence type="predicted"/>
<feature type="domain" description="DUF659" evidence="1">
    <location>
        <begin position="124"/>
        <end position="253"/>
    </location>
</feature>
<accession>A0A6G0TIE6</accession>
<sequence>MPKVKTNSFLKKLVLEFGEEFFQTDGSILYCKLCETKVSHEKKYNIQQHVWREKHVQAVKRHENEKSALLQPFLQQFSSQSDFNADLCSTLVAANIPMNKLNNIHFREFLIKYCKKTIPDESTLHQKLWVSIDETTDSVRRNVANVIVGTLQPQNPSNMFVIHTEYLDKVNHSTIFQLFDKAMHILWGNCVKHNDVLLFVSDAAPYMKKAGDCIKALYPKLIHVTCLTHALHNVCEEVRAHYQDVDQLIEGMKKTFLKCLKRTAIFNEKCPELPNPPRPITTRWGTWIKAVQYYCKHFNELKSVIENFEEESQCVIVVKQLFQNVSLQSNIVYISTNFGFLPDMITTLERKGESLTTCINIVLDAEKKLNEANGDIATATSGKLNRVLLKNKGWKQLLDINTILCGVSSNEINYHGFSLNEISCMINASITSVDVERSFSIYKNILSDNKVSFTSENLAKYMVVNSFFNLN</sequence>
<evidence type="ECO:0000259" key="1">
    <source>
        <dbReference type="Pfam" id="PF04937"/>
    </source>
</evidence>
<evidence type="ECO:0000313" key="3">
    <source>
        <dbReference type="Proteomes" id="UP000475862"/>
    </source>
</evidence>
<dbReference type="EMBL" id="VYZN01000034">
    <property type="protein sequence ID" value="KAE9533432.1"/>
    <property type="molecule type" value="Genomic_DNA"/>
</dbReference>
<dbReference type="InterPro" id="IPR033375">
    <property type="entry name" value="Cggbp1"/>
</dbReference>
<dbReference type="GO" id="GO:0005634">
    <property type="term" value="C:nucleus"/>
    <property type="evidence" value="ECO:0007669"/>
    <property type="project" value="InterPro"/>
</dbReference>
<name>A0A6G0TIE6_APHGL</name>
<dbReference type="SUPFAM" id="SSF53098">
    <property type="entry name" value="Ribonuclease H-like"/>
    <property type="match status" value="1"/>
</dbReference>
<gene>
    <name evidence="2" type="ORF">AGLY_009070</name>
</gene>
<keyword evidence="3" id="KW-1185">Reference proteome</keyword>
<protein>
    <recommendedName>
        <fullName evidence="1">DUF659 domain-containing protein</fullName>
    </recommendedName>
</protein>
<dbReference type="InterPro" id="IPR007021">
    <property type="entry name" value="DUF659"/>
</dbReference>
<dbReference type="PANTHER" id="PTHR32344:SF1">
    <property type="entry name" value="U1-TYPE DOMAIN-CONTAINING PROTEIN"/>
    <property type="match status" value="1"/>
</dbReference>
<dbReference type="OrthoDB" id="10363363at2759"/>
<dbReference type="GO" id="GO:0006357">
    <property type="term" value="P:regulation of transcription by RNA polymerase II"/>
    <property type="evidence" value="ECO:0007669"/>
    <property type="project" value="InterPro"/>
</dbReference>
<reference evidence="2 3" key="1">
    <citation type="submission" date="2019-08" db="EMBL/GenBank/DDBJ databases">
        <title>The genome of the soybean aphid Biotype 1, its phylome, world population structure and adaptation to the North American continent.</title>
        <authorList>
            <person name="Giordano R."/>
            <person name="Donthu R.K."/>
            <person name="Hernandez A.G."/>
            <person name="Wright C.L."/>
            <person name="Zimin A.V."/>
        </authorList>
    </citation>
    <scope>NUCLEOTIDE SEQUENCE [LARGE SCALE GENOMIC DNA]</scope>
    <source>
        <tissue evidence="2">Whole aphids</tissue>
    </source>
</reference>